<evidence type="ECO:0000313" key="3">
    <source>
        <dbReference type="Proteomes" id="UP000217448"/>
    </source>
</evidence>
<name>A0A2A3JXZ2_9RHOB</name>
<proteinExistence type="predicted"/>
<dbReference type="EMBL" id="NTHN02000049">
    <property type="protein sequence ID" value="MCT4372557.1"/>
    <property type="molecule type" value="Genomic_DNA"/>
</dbReference>
<keyword evidence="3" id="KW-1185">Reference proteome</keyword>
<accession>A0A2A3JXZ2</accession>
<dbReference type="EMBL" id="NTHN01000077">
    <property type="protein sequence ID" value="PBD20065.1"/>
    <property type="molecule type" value="Genomic_DNA"/>
</dbReference>
<reference evidence="3" key="2">
    <citation type="submission" date="2023-07" db="EMBL/GenBank/DDBJ databases">
        <title>Yangia mangrovi SAOS 153D genome.</title>
        <authorList>
            <person name="Verma A."/>
            <person name="Pal Y."/>
            <person name="Sundharam S."/>
            <person name="Bisht B."/>
            <person name="Srinivasan K."/>
        </authorList>
    </citation>
    <scope>NUCLEOTIDE SEQUENCE [LARGE SCALE GENOMIC DNA]</scope>
    <source>
        <strain evidence="3">SAOS 153D</strain>
    </source>
</reference>
<protein>
    <submittedName>
        <fullName evidence="2">AlpA family transcriptional regulator</fullName>
    </submittedName>
</protein>
<reference evidence="1" key="3">
    <citation type="submission" date="2024-05" db="EMBL/GenBank/DDBJ databases">
        <title>Yangia mangrovi SAOS 153D genome.</title>
        <authorList>
            <person name="Verma A."/>
            <person name="Pal Y."/>
            <person name="Sundharam S."/>
            <person name="Bisht B."/>
            <person name="Srinivasan K."/>
        </authorList>
    </citation>
    <scope>NUCLEOTIDE SEQUENCE</scope>
    <source>
        <strain evidence="1">SAOS 153D</strain>
    </source>
</reference>
<reference evidence="2" key="1">
    <citation type="submission" date="2017-09" db="EMBL/GenBank/DDBJ databases">
        <title>Yangia sp. SAOS 153D whole genome sequencing.</title>
        <authorList>
            <person name="Verma A."/>
            <person name="Krishnamurthi S."/>
        </authorList>
    </citation>
    <scope>NUCLEOTIDE SEQUENCE [LARGE SCALE GENOMIC DNA]</scope>
    <source>
        <strain evidence="2">SAOS 153D</strain>
    </source>
</reference>
<dbReference type="AlphaFoldDB" id="A0A2A3JXZ2"/>
<dbReference type="Proteomes" id="UP000217448">
    <property type="component" value="Unassembled WGS sequence"/>
</dbReference>
<sequence length="67" mass="7518">MTKYERLAIRATQAARMLSLSHMEFRRLVGLGVLPAPIFLGGTELWVVDDLKAILSGADVEQQEFRT</sequence>
<dbReference type="OrthoDB" id="7874220at2"/>
<evidence type="ECO:0000313" key="1">
    <source>
        <dbReference type="EMBL" id="MCT4372557.1"/>
    </source>
</evidence>
<organism evidence="2">
    <name type="scientific">Alloyangia mangrovi</name>
    <dbReference type="NCBI Taxonomy" id="1779329"/>
    <lineage>
        <taxon>Bacteria</taxon>
        <taxon>Pseudomonadati</taxon>
        <taxon>Pseudomonadota</taxon>
        <taxon>Alphaproteobacteria</taxon>
        <taxon>Rhodobacterales</taxon>
        <taxon>Roseobacteraceae</taxon>
        <taxon>Alloyangia</taxon>
    </lineage>
</organism>
<dbReference type="RefSeq" id="WP_095881460.1">
    <property type="nucleotide sequence ID" value="NZ_NTHN02000049.1"/>
</dbReference>
<evidence type="ECO:0000313" key="2">
    <source>
        <dbReference type="EMBL" id="PBD20065.1"/>
    </source>
</evidence>
<comment type="caution">
    <text evidence="2">The sequence shown here is derived from an EMBL/GenBank/DDBJ whole genome shotgun (WGS) entry which is preliminary data.</text>
</comment>
<gene>
    <name evidence="1" type="ORF">CLG85_020485</name>
    <name evidence="2" type="ORF">CLG85_06110</name>
</gene>